<keyword evidence="7 14" id="KW-0812">Transmembrane</keyword>
<dbReference type="SMART" id="SM00387">
    <property type="entry name" value="HATPase_c"/>
    <property type="match status" value="1"/>
</dbReference>
<evidence type="ECO:0000313" key="16">
    <source>
        <dbReference type="EMBL" id="RCX05276.1"/>
    </source>
</evidence>
<dbReference type="PANTHER" id="PTHR45528">
    <property type="entry name" value="SENSOR HISTIDINE KINASE CPXA"/>
    <property type="match status" value="1"/>
</dbReference>
<name>A0A369AAF0_9FLAO</name>
<dbReference type="GO" id="GO:0000155">
    <property type="term" value="F:phosphorelay sensor kinase activity"/>
    <property type="evidence" value="ECO:0007669"/>
    <property type="project" value="InterPro"/>
</dbReference>
<keyword evidence="12" id="KW-0902">Two-component regulatory system</keyword>
<keyword evidence="17" id="KW-1185">Reference proteome</keyword>
<evidence type="ECO:0000256" key="2">
    <source>
        <dbReference type="ARBA" id="ARBA00004651"/>
    </source>
</evidence>
<dbReference type="EMBL" id="QPJS01000001">
    <property type="protein sequence ID" value="RCX05276.1"/>
    <property type="molecule type" value="Genomic_DNA"/>
</dbReference>
<dbReference type="AlphaFoldDB" id="A0A369AAF0"/>
<dbReference type="SMART" id="SM00388">
    <property type="entry name" value="HisKA"/>
    <property type="match status" value="1"/>
</dbReference>
<evidence type="ECO:0000256" key="11">
    <source>
        <dbReference type="ARBA" id="ARBA00022989"/>
    </source>
</evidence>
<comment type="subcellular location">
    <subcellularLocation>
        <location evidence="2">Cell membrane</location>
        <topology evidence="2">Multi-pass membrane protein</topology>
    </subcellularLocation>
</comment>
<feature type="transmembrane region" description="Helical" evidence="14">
    <location>
        <begin position="6"/>
        <end position="30"/>
    </location>
</feature>
<dbReference type="InterPro" id="IPR050398">
    <property type="entry name" value="HssS/ArlS-like"/>
</dbReference>
<keyword evidence="11 14" id="KW-1133">Transmembrane helix</keyword>
<dbReference type="PRINTS" id="PR00344">
    <property type="entry name" value="BCTRLSENSOR"/>
</dbReference>
<dbReference type="Gene3D" id="3.30.565.10">
    <property type="entry name" value="Histidine kinase-like ATPase, C-terminal domain"/>
    <property type="match status" value="1"/>
</dbReference>
<dbReference type="EC" id="2.7.13.3" evidence="3"/>
<dbReference type="InterPro" id="IPR005467">
    <property type="entry name" value="His_kinase_dom"/>
</dbReference>
<keyword evidence="10" id="KW-0067">ATP-binding</keyword>
<comment type="caution">
    <text evidence="16">The sequence shown here is derived from an EMBL/GenBank/DDBJ whole genome shotgun (WGS) entry which is preliminary data.</text>
</comment>
<keyword evidence="13 14" id="KW-0472">Membrane</keyword>
<dbReference type="Gene3D" id="6.10.340.10">
    <property type="match status" value="1"/>
</dbReference>
<evidence type="ECO:0000256" key="12">
    <source>
        <dbReference type="ARBA" id="ARBA00023012"/>
    </source>
</evidence>
<dbReference type="CDD" id="cd00082">
    <property type="entry name" value="HisKA"/>
    <property type="match status" value="1"/>
</dbReference>
<feature type="domain" description="Histidine kinase" evidence="15">
    <location>
        <begin position="272"/>
        <end position="477"/>
    </location>
</feature>
<gene>
    <name evidence="16" type="ORF">DES35_101561</name>
</gene>
<evidence type="ECO:0000256" key="4">
    <source>
        <dbReference type="ARBA" id="ARBA00022475"/>
    </source>
</evidence>
<evidence type="ECO:0000256" key="1">
    <source>
        <dbReference type="ARBA" id="ARBA00000085"/>
    </source>
</evidence>
<keyword evidence="6" id="KW-0808">Transferase</keyword>
<dbReference type="Pfam" id="PF02518">
    <property type="entry name" value="HATPase_c"/>
    <property type="match status" value="1"/>
</dbReference>
<dbReference type="Proteomes" id="UP000253517">
    <property type="component" value="Unassembled WGS sequence"/>
</dbReference>
<evidence type="ECO:0000256" key="5">
    <source>
        <dbReference type="ARBA" id="ARBA00022553"/>
    </source>
</evidence>
<keyword evidence="5" id="KW-0597">Phosphoprotein</keyword>
<keyword evidence="9" id="KW-0418">Kinase</keyword>
<dbReference type="RefSeq" id="WP_037355822.1">
    <property type="nucleotide sequence ID" value="NZ_BHZF01000001.1"/>
</dbReference>
<evidence type="ECO:0000256" key="10">
    <source>
        <dbReference type="ARBA" id="ARBA00022840"/>
    </source>
</evidence>
<dbReference type="GO" id="GO:0005524">
    <property type="term" value="F:ATP binding"/>
    <property type="evidence" value="ECO:0007669"/>
    <property type="project" value="UniProtKB-KW"/>
</dbReference>
<accession>A0A369AAF0</accession>
<evidence type="ECO:0000256" key="14">
    <source>
        <dbReference type="SAM" id="Phobius"/>
    </source>
</evidence>
<reference evidence="16 17" key="1">
    <citation type="submission" date="2018-07" db="EMBL/GenBank/DDBJ databases">
        <title>Genomic Encyclopedia of Type Strains, Phase IV (KMG-IV): sequencing the most valuable type-strain genomes for metagenomic binning, comparative biology and taxonomic classification.</title>
        <authorList>
            <person name="Goeker M."/>
        </authorList>
    </citation>
    <scope>NUCLEOTIDE SEQUENCE [LARGE SCALE GENOMIC DNA]</scope>
    <source>
        <strain evidence="16 17">DSM 21410</strain>
    </source>
</reference>
<keyword evidence="8" id="KW-0547">Nucleotide-binding</keyword>
<evidence type="ECO:0000256" key="7">
    <source>
        <dbReference type="ARBA" id="ARBA00022692"/>
    </source>
</evidence>
<proteinExistence type="predicted"/>
<evidence type="ECO:0000256" key="9">
    <source>
        <dbReference type="ARBA" id="ARBA00022777"/>
    </source>
</evidence>
<dbReference type="Gene3D" id="1.10.287.130">
    <property type="match status" value="1"/>
</dbReference>
<evidence type="ECO:0000256" key="8">
    <source>
        <dbReference type="ARBA" id="ARBA00022741"/>
    </source>
</evidence>
<dbReference type="Pfam" id="PF00512">
    <property type="entry name" value="HisKA"/>
    <property type="match status" value="1"/>
</dbReference>
<evidence type="ECO:0000256" key="13">
    <source>
        <dbReference type="ARBA" id="ARBA00023136"/>
    </source>
</evidence>
<dbReference type="GO" id="GO:0005886">
    <property type="term" value="C:plasma membrane"/>
    <property type="evidence" value="ECO:0007669"/>
    <property type="project" value="UniProtKB-SubCell"/>
</dbReference>
<organism evidence="16 17">
    <name type="scientific">Schleiferia thermophila</name>
    <dbReference type="NCBI Taxonomy" id="884107"/>
    <lineage>
        <taxon>Bacteria</taxon>
        <taxon>Pseudomonadati</taxon>
        <taxon>Bacteroidota</taxon>
        <taxon>Flavobacteriia</taxon>
        <taxon>Flavobacteriales</taxon>
        <taxon>Schleiferiaceae</taxon>
        <taxon>Schleiferia</taxon>
    </lineage>
</organism>
<dbReference type="InterPro" id="IPR036890">
    <property type="entry name" value="HATPase_C_sf"/>
</dbReference>
<evidence type="ECO:0000256" key="3">
    <source>
        <dbReference type="ARBA" id="ARBA00012438"/>
    </source>
</evidence>
<dbReference type="SUPFAM" id="SSF47384">
    <property type="entry name" value="Homodimeric domain of signal transducing histidine kinase"/>
    <property type="match status" value="1"/>
</dbReference>
<dbReference type="SUPFAM" id="SSF55874">
    <property type="entry name" value="ATPase domain of HSP90 chaperone/DNA topoisomerase II/histidine kinase"/>
    <property type="match status" value="1"/>
</dbReference>
<dbReference type="InterPro" id="IPR003661">
    <property type="entry name" value="HisK_dim/P_dom"/>
</dbReference>
<dbReference type="InterPro" id="IPR036097">
    <property type="entry name" value="HisK_dim/P_sf"/>
</dbReference>
<evidence type="ECO:0000313" key="17">
    <source>
        <dbReference type="Proteomes" id="UP000253517"/>
    </source>
</evidence>
<dbReference type="InterPro" id="IPR004358">
    <property type="entry name" value="Sig_transdc_His_kin-like_C"/>
</dbReference>
<protein>
    <recommendedName>
        <fullName evidence="3">histidine kinase</fullName>
        <ecNumber evidence="3">2.7.13.3</ecNumber>
    </recommendedName>
</protein>
<evidence type="ECO:0000259" key="15">
    <source>
        <dbReference type="PROSITE" id="PS50109"/>
    </source>
</evidence>
<dbReference type="PROSITE" id="PS50109">
    <property type="entry name" value="HIS_KIN"/>
    <property type="match status" value="1"/>
</dbReference>
<sequence length="490" mass="56275">MRLRYTIILAIVVVNILSFILTGVYFSYYYKKESEIYHLERIRRKEYSIKAAIAHHIKEQKLPKIPHQIAAAFNQKICEISDIHNVDIAFYNLNGTFLTGAVRNPIDKDKLFVFKLDSLVLETIFHSFSDRVTIKKNIENRSYLYDYFFLHDDYGEEILIINIPYLLDKNFFNREMKNFLLNLVQIYFVLFLIAIAAAILLATTITKPLDKLRALLKNNVKIEDAKPIEGQYPSEIQQLVDDYNRVLQELKNSAMLLAERERDSAWRDVARQVAHEIKNPITPMRLSVQWIERTLQTNEPDKLKEFCTSMLVQIDTLSRIADTFSRYSKLPEISFERINLCEIARQTSSLLTDQPISIITPKSPVYIIGDKNQLTQALNNVLKNAIQATEGRHAPEIKIEVSDNSHEAAISITDNGCGIEPELLDKIFIPKFTTKTSGMGLGLAIVKNIVEAHRGRIDLQSVKHKGTTIKITLPKNTEYNGTHKPDHSKV</sequence>
<keyword evidence="4" id="KW-1003">Cell membrane</keyword>
<evidence type="ECO:0000256" key="6">
    <source>
        <dbReference type="ARBA" id="ARBA00022679"/>
    </source>
</evidence>
<comment type="catalytic activity">
    <reaction evidence="1">
        <text>ATP + protein L-histidine = ADP + protein N-phospho-L-histidine.</text>
        <dbReference type="EC" id="2.7.13.3"/>
    </reaction>
</comment>
<feature type="transmembrane region" description="Helical" evidence="14">
    <location>
        <begin position="179"/>
        <end position="202"/>
    </location>
</feature>
<dbReference type="InterPro" id="IPR003594">
    <property type="entry name" value="HATPase_dom"/>
</dbReference>
<dbReference type="PANTHER" id="PTHR45528:SF1">
    <property type="entry name" value="SENSOR HISTIDINE KINASE CPXA"/>
    <property type="match status" value="1"/>
</dbReference>